<dbReference type="InterPro" id="IPR006202">
    <property type="entry name" value="Neur_chan_lig-bd"/>
</dbReference>
<proteinExistence type="predicted"/>
<dbReference type="GO" id="GO:0005230">
    <property type="term" value="F:extracellular ligand-gated monoatomic ion channel activity"/>
    <property type="evidence" value="ECO:0007669"/>
    <property type="project" value="InterPro"/>
</dbReference>
<organism evidence="2 3">
    <name type="scientific">Romanomermis culicivorax</name>
    <name type="common">Nematode worm</name>
    <dbReference type="NCBI Taxonomy" id="13658"/>
    <lineage>
        <taxon>Eukaryota</taxon>
        <taxon>Metazoa</taxon>
        <taxon>Ecdysozoa</taxon>
        <taxon>Nematoda</taxon>
        <taxon>Enoplea</taxon>
        <taxon>Dorylaimia</taxon>
        <taxon>Mermithida</taxon>
        <taxon>Mermithoidea</taxon>
        <taxon>Mermithidae</taxon>
        <taxon>Romanomermis</taxon>
    </lineage>
</organism>
<evidence type="ECO:0000313" key="2">
    <source>
        <dbReference type="Proteomes" id="UP000887565"/>
    </source>
</evidence>
<protein>
    <submittedName>
        <fullName evidence="3">Neurotransmitter-gated ion-channel ligand-binding domain-containing protein</fullName>
    </submittedName>
</protein>
<reference evidence="3" key="1">
    <citation type="submission" date="2022-11" db="UniProtKB">
        <authorList>
            <consortium name="WormBaseParasite"/>
        </authorList>
    </citation>
    <scope>IDENTIFICATION</scope>
</reference>
<keyword evidence="2" id="KW-1185">Reference proteome</keyword>
<name>A0A915JX63_ROMCU</name>
<feature type="domain" description="Neurotransmitter-gated ion-channel ligand-binding" evidence="1">
    <location>
        <begin position="39"/>
        <end position="149"/>
    </location>
</feature>
<dbReference type="Gene3D" id="2.70.170.10">
    <property type="entry name" value="Neurotransmitter-gated ion-channel ligand-binding domain"/>
    <property type="match status" value="1"/>
</dbReference>
<evidence type="ECO:0000259" key="1">
    <source>
        <dbReference type="Pfam" id="PF02931"/>
    </source>
</evidence>
<dbReference type="GO" id="GO:0016020">
    <property type="term" value="C:membrane"/>
    <property type="evidence" value="ECO:0007669"/>
    <property type="project" value="InterPro"/>
</dbReference>
<dbReference type="Proteomes" id="UP000887565">
    <property type="component" value="Unplaced"/>
</dbReference>
<dbReference type="InterPro" id="IPR036734">
    <property type="entry name" value="Neur_chan_lig-bd_sf"/>
</dbReference>
<dbReference type="SUPFAM" id="SSF63712">
    <property type="entry name" value="Nicotinic receptor ligand binding domain-like"/>
    <property type="match status" value="1"/>
</dbReference>
<dbReference type="WBParaSite" id="nRc.2.0.1.t30614-RA">
    <property type="protein sequence ID" value="nRc.2.0.1.t30614-RA"/>
    <property type="gene ID" value="nRc.2.0.1.g30614"/>
</dbReference>
<sequence length="236" mass="27489">MVKFELSISFCYFVAMYCIAHAHDPYLRGVYIGMGETGRILNQILQNYDPYVRPEPLGGGPTDMEIWIRVIELTWRHDDLYFKGSFNRRWVDNRLKFEPRPGGREDITLDASEFQQLIWQPDLVFMTHYSHNVMGRGLITIHHNGTIHHKNLDTAVINFKKSTNEQRSFKVVFTAADFGNDKNDVTYHCPSEGCILKQDDPCKVEVKTVEYSTRIKMIADREHEVVNITMTLTREI</sequence>
<evidence type="ECO:0000313" key="3">
    <source>
        <dbReference type="WBParaSite" id="nRc.2.0.1.t30614-RA"/>
    </source>
</evidence>
<accession>A0A915JX63</accession>
<dbReference type="Pfam" id="PF02931">
    <property type="entry name" value="Neur_chan_LBD"/>
    <property type="match status" value="1"/>
</dbReference>
<dbReference type="AlphaFoldDB" id="A0A915JX63"/>